<comment type="caution">
    <text evidence="2">The sequence shown here is derived from an EMBL/GenBank/DDBJ whole genome shotgun (WGS) entry which is preliminary data.</text>
</comment>
<sequence length="135" mass="15351">MAYFDDLSPHTYLPHARDWGRTVLSVGWLDASHEHRTGPTPEDFRSALLRQCTKEKYRVAQTRGFHRCNLPPCDKSEFWPPITVATAKGEIPLGSAEIRVEAKDGVVFAAPNLIYHYVIEHGYQPPDDFVEALCR</sequence>
<feature type="domain" description="DUF7919" evidence="1">
    <location>
        <begin position="3"/>
        <end position="133"/>
    </location>
</feature>
<reference evidence="2" key="1">
    <citation type="submission" date="2021-01" db="EMBL/GenBank/DDBJ databases">
        <title>Whole genome shotgun sequence of Actinoplanes capillaceus NBRC 16408.</title>
        <authorList>
            <person name="Komaki H."/>
            <person name="Tamura T."/>
        </authorList>
    </citation>
    <scope>NUCLEOTIDE SEQUENCE [LARGE SCALE GENOMIC DNA]</scope>
    <source>
        <strain evidence="2">NBRC 16408</strain>
    </source>
</reference>
<dbReference type="EMBL" id="BOMF01000104">
    <property type="protein sequence ID" value="GID48404.1"/>
    <property type="molecule type" value="Genomic_DNA"/>
</dbReference>
<gene>
    <name evidence="2" type="ORF">Aca07nite_56790</name>
</gene>
<protein>
    <recommendedName>
        <fullName evidence="1">DUF7919 domain-containing protein</fullName>
    </recommendedName>
</protein>
<name>A0ABQ3WQE6_9ACTN</name>
<evidence type="ECO:0000259" key="1">
    <source>
        <dbReference type="Pfam" id="PF25535"/>
    </source>
</evidence>
<dbReference type="RefSeq" id="WP_204298577.1">
    <property type="nucleotide sequence ID" value="NZ_BAAAGQ010000050.1"/>
</dbReference>
<organism evidence="2">
    <name type="scientific">Actinoplanes campanulatus</name>
    <dbReference type="NCBI Taxonomy" id="113559"/>
    <lineage>
        <taxon>Bacteria</taxon>
        <taxon>Bacillati</taxon>
        <taxon>Actinomycetota</taxon>
        <taxon>Actinomycetes</taxon>
        <taxon>Micromonosporales</taxon>
        <taxon>Micromonosporaceae</taxon>
        <taxon>Actinoplanes</taxon>
    </lineage>
</organism>
<evidence type="ECO:0000313" key="2">
    <source>
        <dbReference type="EMBL" id="GID48404.1"/>
    </source>
</evidence>
<dbReference type="Pfam" id="PF25535">
    <property type="entry name" value="DUF7919"/>
    <property type="match status" value="1"/>
</dbReference>
<dbReference type="InterPro" id="IPR057679">
    <property type="entry name" value="DUF7919"/>
</dbReference>
<accession>A0ABQ3WQE6</accession>
<proteinExistence type="predicted"/>